<reference evidence="3" key="1">
    <citation type="journal article" date="2019" name="Int. J. Syst. Evol. Microbiol.">
        <title>The Global Catalogue of Microorganisms (GCM) 10K type strain sequencing project: providing services to taxonomists for standard genome sequencing and annotation.</title>
        <authorList>
            <consortium name="The Broad Institute Genomics Platform"/>
            <consortium name="The Broad Institute Genome Sequencing Center for Infectious Disease"/>
            <person name="Wu L."/>
            <person name="Ma J."/>
        </authorList>
    </citation>
    <scope>NUCLEOTIDE SEQUENCE [LARGE SCALE GENOMIC DNA]</scope>
    <source>
        <strain evidence="3">SYNS20</strain>
    </source>
</reference>
<feature type="transmembrane region" description="Helical" evidence="1">
    <location>
        <begin position="35"/>
        <end position="53"/>
    </location>
</feature>
<organism evidence="2 3">
    <name type="scientific">Streptomyces monticola</name>
    <dbReference type="NCBI Taxonomy" id="2666263"/>
    <lineage>
        <taxon>Bacteria</taxon>
        <taxon>Bacillati</taxon>
        <taxon>Actinomycetota</taxon>
        <taxon>Actinomycetes</taxon>
        <taxon>Kitasatosporales</taxon>
        <taxon>Streptomycetaceae</taxon>
        <taxon>Streptomyces</taxon>
    </lineage>
</organism>
<protein>
    <submittedName>
        <fullName evidence="2">Uncharacterized protein</fullName>
    </submittedName>
</protein>
<keyword evidence="1" id="KW-0472">Membrane</keyword>
<sequence length="70" mass="7717">MRNRRIAARVVLGAALIAVPFALHSAGLPVSFFTTVWIVPGLLVLVFLLLRLSHGHRLKVCERVLGTYPL</sequence>
<keyword evidence="3" id="KW-1185">Reference proteome</keyword>
<keyword evidence="1" id="KW-0812">Transmembrane</keyword>
<dbReference type="EMBL" id="JBHTCF010000011">
    <property type="protein sequence ID" value="MFC7307377.1"/>
    <property type="molecule type" value="Genomic_DNA"/>
</dbReference>
<proteinExistence type="predicted"/>
<evidence type="ECO:0000313" key="2">
    <source>
        <dbReference type="EMBL" id="MFC7307377.1"/>
    </source>
</evidence>
<dbReference type="RefSeq" id="WP_381834214.1">
    <property type="nucleotide sequence ID" value="NZ_JBHTCF010000011.1"/>
</dbReference>
<name>A0ABW2JNK9_9ACTN</name>
<accession>A0ABW2JNK9</accession>
<keyword evidence="1" id="KW-1133">Transmembrane helix</keyword>
<comment type="caution">
    <text evidence="2">The sequence shown here is derived from an EMBL/GenBank/DDBJ whole genome shotgun (WGS) entry which is preliminary data.</text>
</comment>
<dbReference type="Proteomes" id="UP001596523">
    <property type="component" value="Unassembled WGS sequence"/>
</dbReference>
<evidence type="ECO:0000256" key="1">
    <source>
        <dbReference type="SAM" id="Phobius"/>
    </source>
</evidence>
<evidence type="ECO:0000313" key="3">
    <source>
        <dbReference type="Proteomes" id="UP001596523"/>
    </source>
</evidence>
<gene>
    <name evidence="2" type="ORF">ACFQVC_24515</name>
</gene>